<organism evidence="2 3">
    <name type="scientific">Rhodalgimonas zhirmunskyi</name>
    <dbReference type="NCBI Taxonomy" id="2964767"/>
    <lineage>
        <taxon>Bacteria</taxon>
        <taxon>Pseudomonadati</taxon>
        <taxon>Pseudomonadota</taxon>
        <taxon>Alphaproteobacteria</taxon>
        <taxon>Rhodobacterales</taxon>
        <taxon>Roseobacteraceae</taxon>
        <taxon>Rhodalgimonas</taxon>
    </lineage>
</organism>
<gene>
    <name evidence="2" type="ORF">NOI20_10875</name>
</gene>
<dbReference type="Proteomes" id="UP001227162">
    <property type="component" value="Unassembled WGS sequence"/>
</dbReference>
<feature type="domain" description="SGNH hydrolase-type esterase" evidence="1">
    <location>
        <begin position="39"/>
        <end position="201"/>
    </location>
</feature>
<dbReference type="CDD" id="cd01822">
    <property type="entry name" value="Lysophospholipase_L1_like"/>
    <property type="match status" value="1"/>
</dbReference>
<dbReference type="GO" id="GO:0004622">
    <property type="term" value="F:phosphatidylcholine lysophospholipase activity"/>
    <property type="evidence" value="ECO:0007669"/>
    <property type="project" value="TreeGrafter"/>
</dbReference>
<dbReference type="Pfam" id="PF13472">
    <property type="entry name" value="Lipase_GDSL_2"/>
    <property type="match status" value="1"/>
</dbReference>
<evidence type="ECO:0000259" key="1">
    <source>
        <dbReference type="Pfam" id="PF13472"/>
    </source>
</evidence>
<name>A0AAJ1X4U4_9RHOB</name>
<sequence length="223" mass="23573">MSYGVAWAMGKALHGLSILLIAGFVTIGAVRAETVRILAFGDSLTAGYGLPADQGLVPRMQAWLDAQGADVHLVGAGVSGDTTTGGLSRLDWAMEPGLDAIMIELGANDALRGLSPEQARANLAGMIEIAQAKQLDVLLVGVRVPGNYGQDYQQAFNAVWPDLAQEYGTLYYPDFFAGIGKPPAEALEFMQDDGIHPNEKGLERIVPAIGPQIIALAERARGD</sequence>
<proteinExistence type="predicted"/>
<dbReference type="InterPro" id="IPR036514">
    <property type="entry name" value="SGNH_hydro_sf"/>
</dbReference>
<dbReference type="Gene3D" id="3.40.50.1110">
    <property type="entry name" value="SGNH hydrolase"/>
    <property type="match status" value="1"/>
</dbReference>
<dbReference type="AlphaFoldDB" id="A0AAJ1X4U4"/>
<evidence type="ECO:0000313" key="3">
    <source>
        <dbReference type="Proteomes" id="UP001227162"/>
    </source>
</evidence>
<dbReference type="InterPro" id="IPR013830">
    <property type="entry name" value="SGNH_hydro"/>
</dbReference>
<dbReference type="PROSITE" id="PS01098">
    <property type="entry name" value="LIPASE_GDSL_SER"/>
    <property type="match status" value="1"/>
</dbReference>
<reference evidence="2" key="1">
    <citation type="submission" date="2022-07" db="EMBL/GenBank/DDBJ databases">
        <authorList>
            <person name="Otstavnykh N."/>
            <person name="Isaeva M."/>
            <person name="Bystritskaya E."/>
        </authorList>
    </citation>
    <scope>NUCLEOTIDE SEQUENCE</scope>
    <source>
        <strain evidence="2">10Alg 79</strain>
    </source>
</reference>
<evidence type="ECO:0000313" key="2">
    <source>
        <dbReference type="EMBL" id="MDQ2094613.1"/>
    </source>
</evidence>
<dbReference type="InterPro" id="IPR008265">
    <property type="entry name" value="Lipase_GDSL_AS"/>
</dbReference>
<dbReference type="InterPro" id="IPR051532">
    <property type="entry name" value="Ester_Hydrolysis_Enzymes"/>
</dbReference>
<keyword evidence="3" id="KW-1185">Reference proteome</keyword>
<accession>A0AAJ1X4U4</accession>
<protein>
    <submittedName>
        <fullName evidence="2">Arylesterase</fullName>
    </submittedName>
</protein>
<reference evidence="2" key="2">
    <citation type="submission" date="2023-04" db="EMBL/GenBank/DDBJ databases">
        <title>'Rhodoalgimonas zhirmunskyi' gen. nov., isolated from a red alga.</title>
        <authorList>
            <person name="Nedashkovskaya O.I."/>
            <person name="Otstavnykh N.Y."/>
            <person name="Bystritskaya E.P."/>
            <person name="Balabanova L.A."/>
            <person name="Isaeva M.P."/>
        </authorList>
    </citation>
    <scope>NUCLEOTIDE SEQUENCE</scope>
    <source>
        <strain evidence="2">10Alg 79</strain>
    </source>
</reference>
<dbReference type="RefSeq" id="WP_317626236.1">
    <property type="nucleotide sequence ID" value="NZ_JANFFA010000003.1"/>
</dbReference>
<dbReference type="PANTHER" id="PTHR30383:SF24">
    <property type="entry name" value="THIOESTERASE 1_PROTEASE 1_LYSOPHOSPHOLIPASE L1"/>
    <property type="match status" value="1"/>
</dbReference>
<comment type="caution">
    <text evidence="2">The sequence shown here is derived from an EMBL/GenBank/DDBJ whole genome shotgun (WGS) entry which is preliminary data.</text>
</comment>
<dbReference type="PANTHER" id="PTHR30383">
    <property type="entry name" value="THIOESTERASE 1/PROTEASE 1/LYSOPHOSPHOLIPASE L1"/>
    <property type="match status" value="1"/>
</dbReference>
<dbReference type="SUPFAM" id="SSF52266">
    <property type="entry name" value="SGNH hydrolase"/>
    <property type="match status" value="1"/>
</dbReference>
<dbReference type="GO" id="GO:0006629">
    <property type="term" value="P:lipid metabolic process"/>
    <property type="evidence" value="ECO:0007669"/>
    <property type="project" value="InterPro"/>
</dbReference>
<dbReference type="EMBL" id="JANFFA010000003">
    <property type="protein sequence ID" value="MDQ2094613.1"/>
    <property type="molecule type" value="Genomic_DNA"/>
</dbReference>